<gene>
    <name evidence="2" type="ORF">IF1G_00068</name>
</gene>
<comment type="caution">
    <text evidence="2">The sequence shown here is derived from an EMBL/GenBank/DDBJ whole genome shotgun (WGS) entry which is preliminary data.</text>
</comment>
<dbReference type="AlphaFoldDB" id="A0A545VEJ1"/>
<name>A0A545VEJ1_9HYPO</name>
<proteinExistence type="predicted"/>
<dbReference type="Pfam" id="PF06985">
    <property type="entry name" value="HET"/>
    <property type="match status" value="1"/>
</dbReference>
<sequence>MSQDKYDCQVCRQLWRMLTEPDVFDPIDLGSSREAASANCKNHGPLVRDFIELLDKESTDVGFIKWRSGPAAMLVQSLKRKRRTVWDLLLVVEDLVPSHPGTGRILNPQWADLEIVAKWKNACLATHGTACENPMKIENIRPEFLIDVARKCVVRGCDVEGRYLALSYVWGHHRQRVLEPSVRARISQPGSLCLSEIRSNLSPIIGHAMALTSELEERYLWVDALCIDQNDHAHTKRQLQAMAAIYASAFITITSVDGDSNAGILGLQGTSGPREQHQRVFPFGDEQICVRNNHVFFDSRREGYYNRGWTYQETMFASRQIIFLRDEVHWKCQCSVWHEELTLNAEVETYIDPRPRVIMAGFPDLGALSYAIAGYNERTLSYEEDALPAISGLLSTMSRSFTGGFLFGIPEMFFDQCLSWGPYWGSTNLKRRVSSTRSANDKLTPCDLPSWSWIGWQGLVNINDDAARINPRNYDIQETYPTTVWYCGQSPTTAPSMRRRIRSTWYDQRTGRKDFNQPLPEGWTRHSISTCAFSSDEPPLYPEGCGEYVFRHPAMKDPDTETNDWYYPFPLADIQPSTPPFMPEQWPYLFCKTQSVRLWAFCFKTDPRERNIVPLCNDPGVEIGNLHLHNSESLALFPSEPPGKELELVALCRVMRYIKTFNEETDRYDLPIVSFEQVNVLWIEWENGVALRRASGHVSAKEWQKLAVEDIDLVLG</sequence>
<evidence type="ECO:0000313" key="3">
    <source>
        <dbReference type="Proteomes" id="UP000315783"/>
    </source>
</evidence>
<dbReference type="EMBL" id="SPUK01000001">
    <property type="protein sequence ID" value="TQW00137.1"/>
    <property type="molecule type" value="Genomic_DNA"/>
</dbReference>
<organism evidence="2 3">
    <name type="scientific">Cordyceps javanica</name>
    <dbReference type="NCBI Taxonomy" id="43265"/>
    <lineage>
        <taxon>Eukaryota</taxon>
        <taxon>Fungi</taxon>
        <taxon>Dikarya</taxon>
        <taxon>Ascomycota</taxon>
        <taxon>Pezizomycotina</taxon>
        <taxon>Sordariomycetes</taxon>
        <taxon>Hypocreomycetidae</taxon>
        <taxon>Hypocreales</taxon>
        <taxon>Cordycipitaceae</taxon>
        <taxon>Cordyceps</taxon>
    </lineage>
</organism>
<protein>
    <submittedName>
        <fullName evidence="2">Heterokaryon incompatibility protein</fullName>
    </submittedName>
</protein>
<feature type="domain" description="Heterokaryon incompatibility" evidence="1">
    <location>
        <begin position="163"/>
        <end position="313"/>
    </location>
</feature>
<keyword evidence="3" id="KW-1185">Reference proteome</keyword>
<evidence type="ECO:0000313" key="2">
    <source>
        <dbReference type="EMBL" id="TQW00137.1"/>
    </source>
</evidence>
<dbReference type="PANTHER" id="PTHR33112:SF12">
    <property type="entry name" value="HETEROKARYON INCOMPATIBILITY DOMAIN-CONTAINING PROTEIN"/>
    <property type="match status" value="1"/>
</dbReference>
<dbReference type="PANTHER" id="PTHR33112">
    <property type="entry name" value="DOMAIN PROTEIN, PUTATIVE-RELATED"/>
    <property type="match status" value="1"/>
</dbReference>
<dbReference type="Proteomes" id="UP000315783">
    <property type="component" value="Unassembled WGS sequence"/>
</dbReference>
<accession>A0A545VEJ1</accession>
<reference evidence="2 3" key="1">
    <citation type="journal article" date="2019" name="Appl. Microbiol. Biotechnol.">
        <title>Genome sequence of Isaria javanica and comparative genome analysis insights into family S53 peptidase evolution in fungal entomopathogens.</title>
        <authorList>
            <person name="Lin R."/>
            <person name="Zhang X."/>
            <person name="Xin B."/>
            <person name="Zou M."/>
            <person name="Gao Y."/>
            <person name="Qin F."/>
            <person name="Hu Q."/>
            <person name="Xie B."/>
            <person name="Cheng X."/>
        </authorList>
    </citation>
    <scope>NUCLEOTIDE SEQUENCE [LARGE SCALE GENOMIC DNA]</scope>
    <source>
        <strain evidence="2 3">IJ1G</strain>
    </source>
</reference>
<dbReference type="InterPro" id="IPR010730">
    <property type="entry name" value="HET"/>
</dbReference>
<evidence type="ECO:0000259" key="1">
    <source>
        <dbReference type="Pfam" id="PF06985"/>
    </source>
</evidence>